<sequence length="94" mass="10204">MPAELTGLRFAFYWRVSTEDHQDPASSRQWQLDRASATISGAGRIVDEYSDVGRSRSVAWSNRPGTAVLLAAVRDPGRAFDAVVIGSARAGVLR</sequence>
<dbReference type="InterPro" id="IPR006119">
    <property type="entry name" value="Resolv_N"/>
</dbReference>
<dbReference type="Pfam" id="PF00239">
    <property type="entry name" value="Resolvase"/>
    <property type="match status" value="1"/>
</dbReference>
<dbReference type="Gene3D" id="3.40.50.1390">
    <property type="entry name" value="Resolvase, N-terminal catalytic domain"/>
    <property type="match status" value="1"/>
</dbReference>
<evidence type="ECO:0000313" key="2">
    <source>
        <dbReference type="EMBL" id="GAA1992913.1"/>
    </source>
</evidence>
<dbReference type="Proteomes" id="UP001499854">
    <property type="component" value="Unassembled WGS sequence"/>
</dbReference>
<protein>
    <recommendedName>
        <fullName evidence="1">Resolvase/invertase-type recombinase catalytic domain-containing protein</fullName>
    </recommendedName>
</protein>
<dbReference type="InterPro" id="IPR036162">
    <property type="entry name" value="Resolvase-like_N_sf"/>
</dbReference>
<accession>A0ABP5ECA8</accession>
<dbReference type="RefSeq" id="WP_344661087.1">
    <property type="nucleotide sequence ID" value="NZ_BAAAQM010000049.1"/>
</dbReference>
<reference evidence="3" key="1">
    <citation type="journal article" date="2019" name="Int. J. Syst. Evol. Microbiol.">
        <title>The Global Catalogue of Microorganisms (GCM) 10K type strain sequencing project: providing services to taxonomists for standard genome sequencing and annotation.</title>
        <authorList>
            <consortium name="The Broad Institute Genomics Platform"/>
            <consortium name="The Broad Institute Genome Sequencing Center for Infectious Disease"/>
            <person name="Wu L."/>
            <person name="Ma J."/>
        </authorList>
    </citation>
    <scope>NUCLEOTIDE SEQUENCE [LARGE SCALE GENOMIC DNA]</scope>
    <source>
        <strain evidence="3">JCM 16013</strain>
    </source>
</reference>
<organism evidence="2 3">
    <name type="scientific">Catenulispora subtropica</name>
    <dbReference type="NCBI Taxonomy" id="450798"/>
    <lineage>
        <taxon>Bacteria</taxon>
        <taxon>Bacillati</taxon>
        <taxon>Actinomycetota</taxon>
        <taxon>Actinomycetes</taxon>
        <taxon>Catenulisporales</taxon>
        <taxon>Catenulisporaceae</taxon>
        <taxon>Catenulispora</taxon>
    </lineage>
</organism>
<dbReference type="EMBL" id="BAAAQM010000049">
    <property type="protein sequence ID" value="GAA1992913.1"/>
    <property type="molecule type" value="Genomic_DNA"/>
</dbReference>
<keyword evidence="3" id="KW-1185">Reference proteome</keyword>
<name>A0ABP5ECA8_9ACTN</name>
<dbReference type="SUPFAM" id="SSF53041">
    <property type="entry name" value="Resolvase-like"/>
    <property type="match status" value="1"/>
</dbReference>
<proteinExistence type="predicted"/>
<evidence type="ECO:0000259" key="1">
    <source>
        <dbReference type="Pfam" id="PF00239"/>
    </source>
</evidence>
<comment type="caution">
    <text evidence="2">The sequence shown here is derived from an EMBL/GenBank/DDBJ whole genome shotgun (WGS) entry which is preliminary data.</text>
</comment>
<gene>
    <name evidence="2" type="ORF">GCM10009838_66020</name>
</gene>
<evidence type="ECO:0000313" key="3">
    <source>
        <dbReference type="Proteomes" id="UP001499854"/>
    </source>
</evidence>
<feature type="domain" description="Resolvase/invertase-type recombinase catalytic" evidence="1">
    <location>
        <begin position="11"/>
        <end position="85"/>
    </location>
</feature>